<evidence type="ECO:0000313" key="3">
    <source>
        <dbReference type="Proteomes" id="UP001063166"/>
    </source>
</evidence>
<dbReference type="AlphaFoldDB" id="A0A9P3PQ92"/>
<protein>
    <submittedName>
        <fullName evidence="2">Uncharacterized protein</fullName>
    </submittedName>
</protein>
<dbReference type="EMBL" id="BRPK01000006">
    <property type="protein sequence ID" value="GLB39406.1"/>
    <property type="molecule type" value="Genomic_DNA"/>
</dbReference>
<sequence>MVRVNHEARPLTGSYPPTTVFEASPSHPSRPGHQQSFFPQLRKTPGLYVVEYVISVRAMASTDRPPSMLMNTSRGASISCLIVSASTQACIEFSSARPDVYR</sequence>
<organism evidence="2 3">
    <name type="scientific">Lyophyllum shimeji</name>
    <name type="common">Hon-shimeji</name>
    <name type="synonym">Tricholoma shimeji</name>
    <dbReference type="NCBI Taxonomy" id="47721"/>
    <lineage>
        <taxon>Eukaryota</taxon>
        <taxon>Fungi</taxon>
        <taxon>Dikarya</taxon>
        <taxon>Basidiomycota</taxon>
        <taxon>Agaricomycotina</taxon>
        <taxon>Agaricomycetes</taxon>
        <taxon>Agaricomycetidae</taxon>
        <taxon>Agaricales</taxon>
        <taxon>Tricholomatineae</taxon>
        <taxon>Lyophyllaceae</taxon>
        <taxon>Lyophyllum</taxon>
    </lineage>
</organism>
<comment type="caution">
    <text evidence="2">The sequence shown here is derived from an EMBL/GenBank/DDBJ whole genome shotgun (WGS) entry which is preliminary data.</text>
</comment>
<evidence type="ECO:0000313" key="2">
    <source>
        <dbReference type="EMBL" id="GLB39406.1"/>
    </source>
</evidence>
<accession>A0A9P3PQ92</accession>
<evidence type="ECO:0000256" key="1">
    <source>
        <dbReference type="SAM" id="MobiDB-lite"/>
    </source>
</evidence>
<dbReference type="Proteomes" id="UP001063166">
    <property type="component" value="Unassembled WGS sequence"/>
</dbReference>
<reference evidence="2" key="1">
    <citation type="submission" date="2022-07" db="EMBL/GenBank/DDBJ databases">
        <title>The genome of Lyophyllum shimeji provides insight into the initial evolution of ectomycorrhizal fungal genome.</title>
        <authorList>
            <person name="Kobayashi Y."/>
            <person name="Shibata T."/>
            <person name="Hirakawa H."/>
            <person name="Shigenobu S."/>
            <person name="Nishiyama T."/>
            <person name="Yamada A."/>
            <person name="Hasebe M."/>
            <person name="Kawaguchi M."/>
        </authorList>
    </citation>
    <scope>NUCLEOTIDE SEQUENCE</scope>
    <source>
        <strain evidence="2">AT787</strain>
    </source>
</reference>
<proteinExistence type="predicted"/>
<name>A0A9P3PQ92_LYOSH</name>
<gene>
    <name evidence="2" type="ORF">LshimejAT787_0605680</name>
</gene>
<feature type="region of interest" description="Disordered" evidence="1">
    <location>
        <begin position="1"/>
        <end position="37"/>
    </location>
</feature>
<keyword evidence="3" id="KW-1185">Reference proteome</keyword>